<feature type="transmembrane region" description="Helical" evidence="4">
    <location>
        <begin position="381"/>
        <end position="399"/>
    </location>
</feature>
<evidence type="ECO:0000313" key="7">
    <source>
        <dbReference type="Proteomes" id="UP001153292"/>
    </source>
</evidence>
<feature type="signal peptide" evidence="5">
    <location>
        <begin position="1"/>
        <end position="21"/>
    </location>
</feature>
<evidence type="ECO:0000256" key="1">
    <source>
        <dbReference type="ARBA" id="ARBA00022614"/>
    </source>
</evidence>
<name>A0ABN8ARI7_CHISP</name>
<gene>
    <name evidence="6" type="ORF">CHILSU_LOCUS1413</name>
</gene>
<keyword evidence="4" id="KW-0812">Transmembrane</keyword>
<protein>
    <recommendedName>
        <fullName evidence="8">LRRNT domain-containing protein</fullName>
    </recommendedName>
</protein>
<dbReference type="InterPro" id="IPR001611">
    <property type="entry name" value="Leu-rich_rpt"/>
</dbReference>
<dbReference type="InterPro" id="IPR032675">
    <property type="entry name" value="LRR_dom_sf"/>
</dbReference>
<dbReference type="Proteomes" id="UP001153292">
    <property type="component" value="Chromosome 11"/>
</dbReference>
<keyword evidence="4" id="KW-1133">Transmembrane helix</keyword>
<feature type="region of interest" description="Disordered" evidence="3">
    <location>
        <begin position="409"/>
        <end position="443"/>
    </location>
</feature>
<feature type="region of interest" description="Disordered" evidence="3">
    <location>
        <begin position="282"/>
        <end position="305"/>
    </location>
</feature>
<reference evidence="6" key="1">
    <citation type="submission" date="2021-12" db="EMBL/GenBank/DDBJ databases">
        <authorList>
            <person name="King R."/>
        </authorList>
    </citation>
    <scope>NUCLEOTIDE SEQUENCE</scope>
</reference>
<evidence type="ECO:0000256" key="5">
    <source>
        <dbReference type="SAM" id="SignalP"/>
    </source>
</evidence>
<evidence type="ECO:0000256" key="4">
    <source>
        <dbReference type="SAM" id="Phobius"/>
    </source>
</evidence>
<keyword evidence="7" id="KW-1185">Reference proteome</keyword>
<dbReference type="SUPFAM" id="SSF52058">
    <property type="entry name" value="L domain-like"/>
    <property type="match status" value="1"/>
</dbReference>
<sequence>MTQIHLYLLLLALIAFRTTTTQNEDDLQIPVENDNQFPPDNLPDVIEGSGEGVIEEPATGTTPTPPIEHIESRILLEENDEAPSQGEGDVCPNPCVCRIEGTTNDFVIDCSGYGLTEFPSPLNEKATILNIQNNKITEIPKSISTLKNLKVLKASDNAIMDLVPGSISELSEILSLDLHNNRLIEYPNDLKNSFALLKLQDLDLGGNDIRTTIAPDVFSNFESLTVITLPSTIPDLQQDLCDSLSKSLLKVCTESCEYASYNCKEEAGDVDDLPVLPGMIIPDENDDSEPTIDTQEKPNIVDNNSQDTVSVTTTAAAPKISSETTTNGEFSFRSAVDKQPNNVAPFNSLVEIPENAPITTEATVKLGATTSDTKTGGVDKTIIGLVVVGMVVIVAVITIKKNWSSIKNRFSSNSNSRTPNQPVGGNANGTAPEEVPLQDKSPV</sequence>
<evidence type="ECO:0008006" key="8">
    <source>
        <dbReference type="Google" id="ProtNLM"/>
    </source>
</evidence>
<dbReference type="Gene3D" id="3.80.10.10">
    <property type="entry name" value="Ribonuclease Inhibitor"/>
    <property type="match status" value="1"/>
</dbReference>
<dbReference type="InterPro" id="IPR003591">
    <property type="entry name" value="Leu-rich_rpt_typical-subtyp"/>
</dbReference>
<dbReference type="EMBL" id="OU963904">
    <property type="protein sequence ID" value="CAH0398295.1"/>
    <property type="molecule type" value="Genomic_DNA"/>
</dbReference>
<dbReference type="PANTHER" id="PTHR45712:SF22">
    <property type="entry name" value="INSULIN-LIKE GROWTH FACTOR-BINDING PROTEIN COMPLEX ACID LABILE SUBUNIT"/>
    <property type="match status" value="1"/>
</dbReference>
<accession>A0ABN8ARI7</accession>
<keyword evidence="4" id="KW-0472">Membrane</keyword>
<feature type="compositionally biased region" description="Polar residues" evidence="3">
    <location>
        <begin position="409"/>
        <end position="423"/>
    </location>
</feature>
<evidence type="ECO:0000313" key="6">
    <source>
        <dbReference type="EMBL" id="CAH0398295.1"/>
    </source>
</evidence>
<organism evidence="6 7">
    <name type="scientific">Chilo suppressalis</name>
    <name type="common">Asiatic rice borer moth</name>
    <dbReference type="NCBI Taxonomy" id="168631"/>
    <lineage>
        <taxon>Eukaryota</taxon>
        <taxon>Metazoa</taxon>
        <taxon>Ecdysozoa</taxon>
        <taxon>Arthropoda</taxon>
        <taxon>Hexapoda</taxon>
        <taxon>Insecta</taxon>
        <taxon>Pterygota</taxon>
        <taxon>Neoptera</taxon>
        <taxon>Endopterygota</taxon>
        <taxon>Lepidoptera</taxon>
        <taxon>Glossata</taxon>
        <taxon>Ditrysia</taxon>
        <taxon>Pyraloidea</taxon>
        <taxon>Crambidae</taxon>
        <taxon>Crambinae</taxon>
        <taxon>Chilo</taxon>
    </lineage>
</organism>
<keyword evidence="1" id="KW-0433">Leucine-rich repeat</keyword>
<dbReference type="Pfam" id="PF13855">
    <property type="entry name" value="LRR_8"/>
    <property type="match status" value="1"/>
</dbReference>
<evidence type="ECO:0000256" key="3">
    <source>
        <dbReference type="SAM" id="MobiDB-lite"/>
    </source>
</evidence>
<dbReference type="PANTHER" id="PTHR45712">
    <property type="entry name" value="AGAP008170-PA"/>
    <property type="match status" value="1"/>
</dbReference>
<dbReference type="SMART" id="SM00369">
    <property type="entry name" value="LRR_TYP"/>
    <property type="match status" value="3"/>
</dbReference>
<feature type="chain" id="PRO_5046377051" description="LRRNT domain-containing protein" evidence="5">
    <location>
        <begin position="22"/>
        <end position="443"/>
    </location>
</feature>
<proteinExistence type="predicted"/>
<keyword evidence="5" id="KW-0732">Signal</keyword>
<dbReference type="InterPro" id="IPR050333">
    <property type="entry name" value="SLRP"/>
</dbReference>
<evidence type="ECO:0000256" key="2">
    <source>
        <dbReference type="ARBA" id="ARBA00022737"/>
    </source>
</evidence>
<keyword evidence="2" id="KW-0677">Repeat</keyword>